<gene>
    <name evidence="1" type="ORF">J108_04945</name>
</gene>
<comment type="caution">
    <text evidence="1">The sequence shown here is derived from an EMBL/GenBank/DDBJ whole genome shotgun (WGS) entry which is preliminary data.</text>
</comment>
<accession>A0A829HYR8</accession>
<organism evidence="1 2">
    <name type="scientific">Mycobacteroides abscessus subsp. bolletii CRM-0020</name>
    <dbReference type="NCBI Taxonomy" id="1306401"/>
    <lineage>
        <taxon>Bacteria</taxon>
        <taxon>Bacillati</taxon>
        <taxon>Actinomycetota</taxon>
        <taxon>Actinomycetes</taxon>
        <taxon>Mycobacteriales</taxon>
        <taxon>Mycobacteriaceae</taxon>
        <taxon>Mycobacteroides</taxon>
        <taxon>Mycobacteroides abscessus</taxon>
    </lineage>
</organism>
<name>A0A829HYR8_9MYCO</name>
<dbReference type="EMBL" id="ATFQ01000011">
    <property type="protein sequence ID" value="EPQ24681.1"/>
    <property type="molecule type" value="Genomic_DNA"/>
</dbReference>
<proteinExistence type="predicted"/>
<dbReference type="Proteomes" id="UP000014969">
    <property type="component" value="Unassembled WGS sequence"/>
</dbReference>
<sequence length="49" mass="5415">MAGNHFRRGDDFIVLDNDLYSDVAHIDSFRLTVNCPNAAATSVAWSHHG</sequence>
<dbReference type="AlphaFoldDB" id="A0A829HYR8"/>
<protein>
    <submittedName>
        <fullName evidence="1">Uncharacterized protein</fullName>
    </submittedName>
</protein>
<reference evidence="1 2" key="1">
    <citation type="journal article" date="2013" name="Genome Announc.">
        <title>Genome Sequence of an Epidemic Isolate of Mycobacterium abscessus subsp. bolletii from Rio de Janeiro, Brazil.</title>
        <authorList>
            <person name="Davidson R.M."/>
            <person name="Reynolds P.R."/>
            <person name="Farias-Hesson E."/>
            <person name="Duarte R.S."/>
            <person name="Jackson M."/>
            <person name="Strong M."/>
        </authorList>
    </citation>
    <scope>NUCLEOTIDE SEQUENCE [LARGE SCALE GENOMIC DNA]</scope>
    <source>
        <strain evidence="1 2">CRM-0020</strain>
    </source>
</reference>
<evidence type="ECO:0000313" key="2">
    <source>
        <dbReference type="Proteomes" id="UP000014969"/>
    </source>
</evidence>
<dbReference type="RefSeq" id="WP_005098825.1">
    <property type="nucleotide sequence ID" value="NZ_ATFQ01000011.1"/>
</dbReference>
<evidence type="ECO:0000313" key="1">
    <source>
        <dbReference type="EMBL" id="EPQ24681.1"/>
    </source>
</evidence>